<accession>A0A1I7W7S3</accession>
<evidence type="ECO:0000313" key="1">
    <source>
        <dbReference type="Proteomes" id="UP000095283"/>
    </source>
</evidence>
<sequence>MLTVNKQPVNIIIVNSFSPDPPFLPPPPRLRIFFI</sequence>
<organism evidence="1 2">
    <name type="scientific">Heterorhabditis bacteriophora</name>
    <name type="common">Entomopathogenic nematode worm</name>
    <dbReference type="NCBI Taxonomy" id="37862"/>
    <lineage>
        <taxon>Eukaryota</taxon>
        <taxon>Metazoa</taxon>
        <taxon>Ecdysozoa</taxon>
        <taxon>Nematoda</taxon>
        <taxon>Chromadorea</taxon>
        <taxon>Rhabditida</taxon>
        <taxon>Rhabditina</taxon>
        <taxon>Rhabditomorpha</taxon>
        <taxon>Strongyloidea</taxon>
        <taxon>Heterorhabditidae</taxon>
        <taxon>Heterorhabditis</taxon>
    </lineage>
</organism>
<dbReference type="AlphaFoldDB" id="A0A1I7W7S3"/>
<dbReference type="WBParaSite" id="Hba_00674">
    <property type="protein sequence ID" value="Hba_00674"/>
    <property type="gene ID" value="Hba_00674"/>
</dbReference>
<proteinExistence type="predicted"/>
<reference evidence="2" key="1">
    <citation type="submission" date="2016-11" db="UniProtKB">
        <authorList>
            <consortium name="WormBaseParasite"/>
        </authorList>
    </citation>
    <scope>IDENTIFICATION</scope>
</reference>
<protein>
    <submittedName>
        <fullName evidence="2">Uncharacterized protein</fullName>
    </submittedName>
</protein>
<keyword evidence="1" id="KW-1185">Reference proteome</keyword>
<name>A0A1I7W7S3_HETBA</name>
<dbReference type="Proteomes" id="UP000095283">
    <property type="component" value="Unplaced"/>
</dbReference>
<evidence type="ECO:0000313" key="2">
    <source>
        <dbReference type="WBParaSite" id="Hba_00674"/>
    </source>
</evidence>